<evidence type="ECO:0000313" key="1">
    <source>
        <dbReference type="EMBL" id="GJT22312.1"/>
    </source>
</evidence>
<accession>A0ABQ5C786</accession>
<reference evidence="1" key="1">
    <citation type="journal article" date="2022" name="Int. J. Mol. Sci.">
        <title>Draft Genome of Tanacetum Coccineum: Genomic Comparison of Closely Related Tanacetum-Family Plants.</title>
        <authorList>
            <person name="Yamashiro T."/>
            <person name="Shiraishi A."/>
            <person name="Nakayama K."/>
            <person name="Satake H."/>
        </authorList>
    </citation>
    <scope>NUCLEOTIDE SEQUENCE</scope>
</reference>
<protein>
    <submittedName>
        <fullName evidence="1">Uncharacterized protein</fullName>
    </submittedName>
</protein>
<organism evidence="1 2">
    <name type="scientific">Tanacetum coccineum</name>
    <dbReference type="NCBI Taxonomy" id="301880"/>
    <lineage>
        <taxon>Eukaryota</taxon>
        <taxon>Viridiplantae</taxon>
        <taxon>Streptophyta</taxon>
        <taxon>Embryophyta</taxon>
        <taxon>Tracheophyta</taxon>
        <taxon>Spermatophyta</taxon>
        <taxon>Magnoliopsida</taxon>
        <taxon>eudicotyledons</taxon>
        <taxon>Gunneridae</taxon>
        <taxon>Pentapetalae</taxon>
        <taxon>asterids</taxon>
        <taxon>campanulids</taxon>
        <taxon>Asterales</taxon>
        <taxon>Asteraceae</taxon>
        <taxon>Asteroideae</taxon>
        <taxon>Anthemideae</taxon>
        <taxon>Anthemidinae</taxon>
        <taxon>Tanacetum</taxon>
    </lineage>
</organism>
<evidence type="ECO:0000313" key="2">
    <source>
        <dbReference type="Proteomes" id="UP001151760"/>
    </source>
</evidence>
<sequence>MVTPKNSSLPSQRPLVSKSATLSFSDELGPIYEPLYIINTTDEVMSNLELLFDFASKVPEHKQLAAATYSGLVADIKATIVSLLHCQRLVFFHDIDNTPESDRFYHDCPQLSHCRKALSEKEIYFLDIINTPISVEVCGTKDPFYSMHVRGPLADCKSCTQTNREKLCSGLEAVKYRRPPNHRPINSSLLGLEALKRSEFTLNSSFELLLHKNLQYISSIELCIEAVLLWHRFNPKLYLIKLERLSWVPLEMRNKQTSMSADLCG</sequence>
<reference evidence="1" key="2">
    <citation type="submission" date="2022-01" db="EMBL/GenBank/DDBJ databases">
        <authorList>
            <person name="Yamashiro T."/>
            <person name="Shiraishi A."/>
            <person name="Satake H."/>
            <person name="Nakayama K."/>
        </authorList>
    </citation>
    <scope>NUCLEOTIDE SEQUENCE</scope>
</reference>
<name>A0ABQ5C786_9ASTR</name>
<proteinExistence type="predicted"/>
<dbReference type="Proteomes" id="UP001151760">
    <property type="component" value="Unassembled WGS sequence"/>
</dbReference>
<gene>
    <name evidence="1" type="ORF">Tco_0892249</name>
</gene>
<keyword evidence="2" id="KW-1185">Reference proteome</keyword>
<dbReference type="EMBL" id="BQNB010013958">
    <property type="protein sequence ID" value="GJT22312.1"/>
    <property type="molecule type" value="Genomic_DNA"/>
</dbReference>
<comment type="caution">
    <text evidence="1">The sequence shown here is derived from an EMBL/GenBank/DDBJ whole genome shotgun (WGS) entry which is preliminary data.</text>
</comment>